<evidence type="ECO:0000256" key="4">
    <source>
        <dbReference type="ARBA" id="ARBA00022989"/>
    </source>
</evidence>
<feature type="region of interest" description="Disordered" evidence="8">
    <location>
        <begin position="24"/>
        <end position="45"/>
    </location>
</feature>
<keyword evidence="11" id="KW-1185">Reference proteome</keyword>
<organism evidence="10 11">
    <name type="scientific">Clitoria ternatea</name>
    <name type="common">Butterfly pea</name>
    <dbReference type="NCBI Taxonomy" id="43366"/>
    <lineage>
        <taxon>Eukaryota</taxon>
        <taxon>Viridiplantae</taxon>
        <taxon>Streptophyta</taxon>
        <taxon>Embryophyta</taxon>
        <taxon>Tracheophyta</taxon>
        <taxon>Spermatophyta</taxon>
        <taxon>Magnoliopsida</taxon>
        <taxon>eudicotyledons</taxon>
        <taxon>Gunneridae</taxon>
        <taxon>Pentapetalae</taxon>
        <taxon>rosids</taxon>
        <taxon>fabids</taxon>
        <taxon>Fabales</taxon>
        <taxon>Fabaceae</taxon>
        <taxon>Papilionoideae</taxon>
        <taxon>50 kb inversion clade</taxon>
        <taxon>NPAAA clade</taxon>
        <taxon>indigoferoid/millettioid clade</taxon>
        <taxon>Phaseoleae</taxon>
        <taxon>Clitoria</taxon>
    </lineage>
</organism>
<dbReference type="GO" id="GO:0009534">
    <property type="term" value="C:chloroplast thylakoid"/>
    <property type="evidence" value="ECO:0007669"/>
    <property type="project" value="TreeGrafter"/>
</dbReference>
<dbReference type="InterPro" id="IPR009388">
    <property type="entry name" value="PSII_PsbY"/>
</dbReference>
<dbReference type="EMBL" id="JAYKXN010000001">
    <property type="protein sequence ID" value="KAK7318690.1"/>
    <property type="molecule type" value="Genomic_DNA"/>
</dbReference>
<comment type="subcellular location">
    <subcellularLocation>
        <location evidence="1">Membrane</location>
    </subcellularLocation>
</comment>
<evidence type="ECO:0000256" key="6">
    <source>
        <dbReference type="ARBA" id="ARBA00023136"/>
    </source>
</evidence>
<dbReference type="HAMAP" id="MF_00717">
    <property type="entry name" value="PSII_PsbY"/>
    <property type="match status" value="1"/>
</dbReference>
<keyword evidence="4 9" id="KW-1133">Transmembrane helix</keyword>
<protein>
    <submittedName>
        <fullName evidence="10">Uncharacterized protein</fullName>
    </submittedName>
</protein>
<evidence type="ECO:0000256" key="3">
    <source>
        <dbReference type="ARBA" id="ARBA00022692"/>
    </source>
</evidence>
<name>A0AAN9KJC9_CLITE</name>
<dbReference type="Pfam" id="PF06298">
    <property type="entry name" value="PsbY"/>
    <property type="match status" value="2"/>
</dbReference>
<evidence type="ECO:0000313" key="11">
    <source>
        <dbReference type="Proteomes" id="UP001359559"/>
    </source>
</evidence>
<evidence type="ECO:0000256" key="2">
    <source>
        <dbReference type="ARBA" id="ARBA00022531"/>
    </source>
</evidence>
<dbReference type="AlphaFoldDB" id="A0AAN9KJC9"/>
<sequence>MNFNKCTILVVRLWGILKGTKLAKHSNKAAESRKRNPIGPHFSDVASPNIFLQNQSSLKPNPPRSSPSFHCSHFSMAATIAAMAMKFPNPTKPITTPISKPTPLLSLQNLPKGLTKPTQDAKLSTSIAGTAIAGAIFSTLGSSDAAFAAQQIADIAEGDNRGLALLLPIIPAIGWVLFNILQPALNQLNRMRSSKGVIIGLGLGGLAASGLLGLAPDASASEVAAIAEAASDNRGQLLLFVVAPAIVWVLYNILQPALNQINRMRS</sequence>
<feature type="transmembrane region" description="Helical" evidence="9">
    <location>
        <begin position="235"/>
        <end position="254"/>
    </location>
</feature>
<feature type="transmembrane region" description="Helical" evidence="9">
    <location>
        <begin position="197"/>
        <end position="215"/>
    </location>
</feature>
<dbReference type="PANTHER" id="PTHR34790">
    <property type="entry name" value="PHOTOSYSTEM II CORE COMPLEX PROTEINS PSBY, CHLOROPLASTIC"/>
    <property type="match status" value="1"/>
</dbReference>
<evidence type="ECO:0000256" key="8">
    <source>
        <dbReference type="SAM" id="MobiDB-lite"/>
    </source>
</evidence>
<evidence type="ECO:0000256" key="7">
    <source>
        <dbReference type="ARBA" id="ARBA00023276"/>
    </source>
</evidence>
<keyword evidence="3 9" id="KW-0812">Transmembrane</keyword>
<dbReference type="InterPro" id="IPR038760">
    <property type="entry name" value="PsbY_plant"/>
</dbReference>
<evidence type="ECO:0000256" key="5">
    <source>
        <dbReference type="ARBA" id="ARBA00023078"/>
    </source>
</evidence>
<comment type="caution">
    <text evidence="10">The sequence shown here is derived from an EMBL/GenBank/DDBJ whole genome shotgun (WGS) entry which is preliminary data.</text>
</comment>
<keyword evidence="2" id="KW-0602">Photosynthesis</keyword>
<dbReference type="Proteomes" id="UP001359559">
    <property type="component" value="Unassembled WGS sequence"/>
</dbReference>
<gene>
    <name evidence="10" type="ORF">RJT34_03396</name>
</gene>
<reference evidence="10 11" key="1">
    <citation type="submission" date="2024-01" db="EMBL/GenBank/DDBJ databases">
        <title>The genomes of 5 underutilized Papilionoideae crops provide insights into root nodulation and disease resistance.</title>
        <authorList>
            <person name="Yuan L."/>
        </authorList>
    </citation>
    <scope>NUCLEOTIDE SEQUENCE [LARGE SCALE GENOMIC DNA]</scope>
    <source>
        <strain evidence="10">LY-2023</strain>
        <tissue evidence="10">Leaf</tissue>
    </source>
</reference>
<evidence type="ECO:0000256" key="9">
    <source>
        <dbReference type="SAM" id="Phobius"/>
    </source>
</evidence>
<feature type="transmembrane region" description="Helical" evidence="9">
    <location>
        <begin position="163"/>
        <end position="185"/>
    </location>
</feature>
<keyword evidence="7" id="KW-0604">Photosystem II</keyword>
<dbReference type="PANTHER" id="PTHR34790:SF1">
    <property type="entry name" value="PHOTOSYSTEM II CORE COMPLEX PROTEINS PSBY, CHLOROPLASTIC"/>
    <property type="match status" value="1"/>
</dbReference>
<dbReference type="GO" id="GO:0009523">
    <property type="term" value="C:photosystem II"/>
    <property type="evidence" value="ECO:0007669"/>
    <property type="project" value="UniProtKB-KW"/>
</dbReference>
<dbReference type="GO" id="GO:0045454">
    <property type="term" value="P:cell redox homeostasis"/>
    <property type="evidence" value="ECO:0007669"/>
    <property type="project" value="TreeGrafter"/>
</dbReference>
<evidence type="ECO:0000256" key="1">
    <source>
        <dbReference type="ARBA" id="ARBA00004370"/>
    </source>
</evidence>
<dbReference type="GO" id="GO:0030145">
    <property type="term" value="F:manganese ion binding"/>
    <property type="evidence" value="ECO:0007669"/>
    <property type="project" value="InterPro"/>
</dbReference>
<keyword evidence="5" id="KW-0793">Thylakoid</keyword>
<evidence type="ECO:0000313" key="10">
    <source>
        <dbReference type="EMBL" id="KAK7318690.1"/>
    </source>
</evidence>
<dbReference type="GO" id="GO:0015979">
    <property type="term" value="P:photosynthesis"/>
    <property type="evidence" value="ECO:0007669"/>
    <property type="project" value="UniProtKB-KW"/>
</dbReference>
<proteinExistence type="inferred from homology"/>
<keyword evidence="6 9" id="KW-0472">Membrane</keyword>
<accession>A0AAN9KJC9</accession>